<dbReference type="CDD" id="cd23081">
    <property type="entry name" value="cpPDZ_EcRseP-like"/>
    <property type="match status" value="1"/>
</dbReference>
<feature type="transmembrane region" description="Helical" evidence="11">
    <location>
        <begin position="117"/>
        <end position="140"/>
    </location>
</feature>
<dbReference type="EC" id="3.4.24.-" evidence="11"/>
<keyword evidence="11" id="KW-0479">Metal-binding</keyword>
<dbReference type="EMBL" id="CP010536">
    <property type="protein sequence ID" value="AJG19788.1"/>
    <property type="molecule type" value="Genomic_DNA"/>
</dbReference>
<dbReference type="Gene3D" id="2.30.42.10">
    <property type="match status" value="2"/>
</dbReference>
<evidence type="ECO:0000256" key="7">
    <source>
        <dbReference type="ARBA" id="ARBA00022833"/>
    </source>
</evidence>
<name>A0A0C4YA35_9BURK</name>
<dbReference type="STRING" id="68895.RR42_m2396"/>
<dbReference type="CDD" id="cd06163">
    <property type="entry name" value="S2P-M50_PDZ_RseP-like"/>
    <property type="match status" value="1"/>
</dbReference>
<reference evidence="13 14" key="1">
    <citation type="journal article" date="2015" name="Genome Announc.">
        <title>Complete Genome Sequence of Cupriavidus basilensis 4G11, Isolated from the Oak Ridge Field Research Center Site.</title>
        <authorList>
            <person name="Ray J."/>
            <person name="Waters R.J."/>
            <person name="Skerker J.M."/>
            <person name="Kuehl J.V."/>
            <person name="Price M.N."/>
            <person name="Huang J."/>
            <person name="Chakraborty R."/>
            <person name="Arkin A.P."/>
            <person name="Deutschbauer A."/>
        </authorList>
    </citation>
    <scope>NUCLEOTIDE SEQUENCE [LARGE SCALE GENOMIC DNA]</scope>
    <source>
        <strain evidence="13">4G11</strain>
    </source>
</reference>
<evidence type="ECO:0000313" key="14">
    <source>
        <dbReference type="Proteomes" id="UP000031843"/>
    </source>
</evidence>
<keyword evidence="8 11" id="KW-1133">Transmembrane helix</keyword>
<dbReference type="InterPro" id="IPR041489">
    <property type="entry name" value="PDZ_6"/>
</dbReference>
<dbReference type="PANTHER" id="PTHR42837:SF2">
    <property type="entry name" value="MEMBRANE METALLOPROTEASE ARASP2, CHLOROPLASTIC-RELATED"/>
    <property type="match status" value="1"/>
</dbReference>
<evidence type="ECO:0000256" key="6">
    <source>
        <dbReference type="ARBA" id="ARBA00022801"/>
    </source>
</evidence>
<dbReference type="NCBIfam" id="TIGR00054">
    <property type="entry name" value="RIP metalloprotease RseP"/>
    <property type="match status" value="1"/>
</dbReference>
<evidence type="ECO:0000256" key="2">
    <source>
        <dbReference type="ARBA" id="ARBA00004141"/>
    </source>
</evidence>
<accession>A0A0C4YA35</accession>
<dbReference type="Proteomes" id="UP000031843">
    <property type="component" value="Chromosome main"/>
</dbReference>
<evidence type="ECO:0000256" key="1">
    <source>
        <dbReference type="ARBA" id="ARBA00001947"/>
    </source>
</evidence>
<comment type="cofactor">
    <cofactor evidence="1 11">
        <name>Zn(2+)</name>
        <dbReference type="ChEBI" id="CHEBI:29105"/>
    </cofactor>
</comment>
<dbReference type="InterPro" id="IPR004387">
    <property type="entry name" value="Pept_M50_Zn"/>
</dbReference>
<comment type="subcellular location">
    <subcellularLocation>
        <location evidence="2">Membrane</location>
        <topology evidence="2">Multi-pass membrane protein</topology>
    </subcellularLocation>
</comment>
<keyword evidence="14" id="KW-1185">Reference proteome</keyword>
<keyword evidence="9 11" id="KW-0482">Metalloprotease</keyword>
<evidence type="ECO:0000256" key="9">
    <source>
        <dbReference type="ARBA" id="ARBA00023049"/>
    </source>
</evidence>
<evidence type="ECO:0000256" key="8">
    <source>
        <dbReference type="ARBA" id="ARBA00022989"/>
    </source>
</evidence>
<gene>
    <name evidence="13" type="ORF">RR42_m2396</name>
</gene>
<comment type="similarity">
    <text evidence="3 11">Belongs to the peptidase M50B family.</text>
</comment>
<keyword evidence="6 11" id="KW-0378">Hydrolase</keyword>
<dbReference type="GO" id="GO:0016020">
    <property type="term" value="C:membrane"/>
    <property type="evidence" value="ECO:0007669"/>
    <property type="project" value="UniProtKB-SubCell"/>
</dbReference>
<dbReference type="SUPFAM" id="SSF50156">
    <property type="entry name" value="PDZ domain-like"/>
    <property type="match status" value="2"/>
</dbReference>
<dbReference type="GO" id="GO:0004222">
    <property type="term" value="F:metalloendopeptidase activity"/>
    <property type="evidence" value="ECO:0007669"/>
    <property type="project" value="InterPro"/>
</dbReference>
<feature type="transmembrane region" description="Helical" evidence="11">
    <location>
        <begin position="15"/>
        <end position="32"/>
    </location>
</feature>
<dbReference type="InterPro" id="IPR008915">
    <property type="entry name" value="Peptidase_M50"/>
</dbReference>
<dbReference type="SMART" id="SM00228">
    <property type="entry name" value="PDZ"/>
    <property type="match status" value="2"/>
</dbReference>
<dbReference type="GO" id="GO:0046872">
    <property type="term" value="F:metal ion binding"/>
    <property type="evidence" value="ECO:0007669"/>
    <property type="project" value="UniProtKB-KW"/>
</dbReference>
<dbReference type="PANTHER" id="PTHR42837">
    <property type="entry name" value="REGULATOR OF SIGMA-E PROTEASE RSEP"/>
    <property type="match status" value="1"/>
</dbReference>
<evidence type="ECO:0000256" key="4">
    <source>
        <dbReference type="ARBA" id="ARBA00022670"/>
    </source>
</evidence>
<dbReference type="InterPro" id="IPR036034">
    <property type="entry name" value="PDZ_sf"/>
</dbReference>
<keyword evidence="4 13" id="KW-0645">Protease</keyword>
<dbReference type="PROSITE" id="PS50106">
    <property type="entry name" value="PDZ"/>
    <property type="match status" value="1"/>
</dbReference>
<sequence length="478" mass="50577">MCHRGAPAPDDKLPAMQTVIAFVAALCILIYFHEMGHYLAARLCGVKVLRFSIGFGRPLVRWVSKGRDRTEWTIAAIPLGGYVKMLDERESDPGHDAPVDPADLPRAFNRQPVAKRFAIVAAGPLANFALAIVLYFVLFAGGMREAAPIVAAPPAGTPAAAAGLREGDRVLALQANGETEQVRSWNDLRMAVFAQGFGDASAVLHVRAADGAERDLKLPRLPNTGGNPEQDPLATLGLALKGGPVTITEVLPDSAAQRAGLRQGDRVVAWQGRPLTQAGELIRGVRAQPGAEVALAIEREGRRLEVPVKLDTVPAAQGASGAAAATGKLGAALSQAVEMETVRYQPVEALSRAVGQVWSTSALSLKLLGKMLVGQASLQNLSGPLTVADYAGRAAHLGWQPFVGFLALVSVSLGVLNLLPIPVLDGGHLLYYCVEFLTGRPVPDHWQAVLQKVGIACVLLLTSLALFNDVSRLFLARG</sequence>
<dbReference type="KEGG" id="cbw:RR42_m2396"/>
<evidence type="ECO:0000256" key="5">
    <source>
        <dbReference type="ARBA" id="ARBA00022692"/>
    </source>
</evidence>
<dbReference type="Pfam" id="PF17820">
    <property type="entry name" value="PDZ_6"/>
    <property type="match status" value="1"/>
</dbReference>
<evidence type="ECO:0000256" key="3">
    <source>
        <dbReference type="ARBA" id="ARBA00007931"/>
    </source>
</evidence>
<evidence type="ECO:0000313" key="13">
    <source>
        <dbReference type="EMBL" id="AJG19788.1"/>
    </source>
</evidence>
<evidence type="ECO:0000256" key="11">
    <source>
        <dbReference type="RuleBase" id="RU362031"/>
    </source>
</evidence>
<dbReference type="Pfam" id="PF02163">
    <property type="entry name" value="Peptidase_M50"/>
    <property type="match status" value="1"/>
</dbReference>
<keyword evidence="7 11" id="KW-0862">Zinc</keyword>
<keyword evidence="5 11" id="KW-0812">Transmembrane</keyword>
<proteinExistence type="inferred from homology"/>
<evidence type="ECO:0000259" key="12">
    <source>
        <dbReference type="PROSITE" id="PS50106"/>
    </source>
</evidence>
<evidence type="ECO:0000256" key="10">
    <source>
        <dbReference type="ARBA" id="ARBA00023136"/>
    </source>
</evidence>
<dbReference type="InterPro" id="IPR001478">
    <property type="entry name" value="PDZ"/>
</dbReference>
<organism evidence="13 14">
    <name type="scientific">Cupriavidus basilensis</name>
    <dbReference type="NCBI Taxonomy" id="68895"/>
    <lineage>
        <taxon>Bacteria</taxon>
        <taxon>Pseudomonadati</taxon>
        <taxon>Pseudomonadota</taxon>
        <taxon>Betaproteobacteria</taxon>
        <taxon>Burkholderiales</taxon>
        <taxon>Burkholderiaceae</taxon>
        <taxon>Cupriavidus</taxon>
    </lineage>
</organism>
<dbReference type="GO" id="GO:0006508">
    <property type="term" value="P:proteolysis"/>
    <property type="evidence" value="ECO:0007669"/>
    <property type="project" value="UniProtKB-KW"/>
</dbReference>
<protein>
    <recommendedName>
        <fullName evidence="11">Zinc metalloprotease</fullName>
        <ecNumber evidence="11">3.4.24.-</ecNumber>
    </recommendedName>
</protein>
<keyword evidence="10 11" id="KW-0472">Membrane</keyword>
<feature type="domain" description="PDZ" evidence="12">
    <location>
        <begin position="215"/>
        <end position="312"/>
    </location>
</feature>
<dbReference type="AlphaFoldDB" id="A0A0C4YA35"/>